<organism evidence="10">
    <name type="scientific">Acidobacterium capsulatum</name>
    <dbReference type="NCBI Taxonomy" id="33075"/>
    <lineage>
        <taxon>Bacteria</taxon>
        <taxon>Pseudomonadati</taxon>
        <taxon>Acidobacteriota</taxon>
        <taxon>Terriglobia</taxon>
        <taxon>Terriglobales</taxon>
        <taxon>Acidobacteriaceae</taxon>
        <taxon>Acidobacterium</taxon>
    </lineage>
</organism>
<dbReference type="Pfam" id="PF03600">
    <property type="entry name" value="CitMHS"/>
    <property type="match status" value="1"/>
</dbReference>
<name>A0A7V4XSW3_9BACT</name>
<feature type="transmembrane region" description="Helical" evidence="8">
    <location>
        <begin position="392"/>
        <end position="414"/>
    </location>
</feature>
<evidence type="ECO:0000259" key="9">
    <source>
        <dbReference type="Pfam" id="PF03600"/>
    </source>
</evidence>
<dbReference type="EMBL" id="DTKL01000044">
    <property type="protein sequence ID" value="HGY94522.1"/>
    <property type="molecule type" value="Genomic_DNA"/>
</dbReference>
<proteinExistence type="inferred from homology"/>
<evidence type="ECO:0000256" key="5">
    <source>
        <dbReference type="ARBA" id="ARBA00022692"/>
    </source>
</evidence>
<feature type="transmembrane region" description="Helical" evidence="8">
    <location>
        <begin position="175"/>
        <end position="197"/>
    </location>
</feature>
<dbReference type="GO" id="GO:0015105">
    <property type="term" value="F:arsenite transmembrane transporter activity"/>
    <property type="evidence" value="ECO:0007669"/>
    <property type="project" value="InterPro"/>
</dbReference>
<evidence type="ECO:0000256" key="1">
    <source>
        <dbReference type="ARBA" id="ARBA00004651"/>
    </source>
</evidence>
<feature type="transmembrane region" description="Helical" evidence="8">
    <location>
        <begin position="242"/>
        <end position="260"/>
    </location>
</feature>
<dbReference type="AlphaFoldDB" id="A0A7V4XSW3"/>
<comment type="subcellular location">
    <subcellularLocation>
        <location evidence="1">Cell membrane</location>
        <topology evidence="1">Multi-pass membrane protein</topology>
    </subcellularLocation>
</comment>
<feature type="transmembrane region" description="Helical" evidence="8">
    <location>
        <begin position="361"/>
        <end position="380"/>
    </location>
</feature>
<dbReference type="PANTHER" id="PTHR43302">
    <property type="entry name" value="TRANSPORTER ARSB-RELATED"/>
    <property type="match status" value="1"/>
</dbReference>
<feature type="transmembrane region" description="Helical" evidence="8">
    <location>
        <begin position="99"/>
        <end position="124"/>
    </location>
</feature>
<dbReference type="PRINTS" id="PR00758">
    <property type="entry name" value="ARSENICPUMP"/>
</dbReference>
<reference evidence="10" key="1">
    <citation type="journal article" date="2020" name="mSystems">
        <title>Genome- and Community-Level Interaction Insights into Carbon Utilization and Element Cycling Functions of Hydrothermarchaeota in Hydrothermal Sediment.</title>
        <authorList>
            <person name="Zhou Z."/>
            <person name="Liu Y."/>
            <person name="Xu W."/>
            <person name="Pan J."/>
            <person name="Luo Z.H."/>
            <person name="Li M."/>
        </authorList>
    </citation>
    <scope>NUCLEOTIDE SEQUENCE [LARGE SCALE GENOMIC DNA]</scope>
    <source>
        <strain evidence="10">SpSt-855</strain>
    </source>
</reference>
<evidence type="ECO:0000256" key="4">
    <source>
        <dbReference type="ARBA" id="ARBA00022475"/>
    </source>
</evidence>
<evidence type="ECO:0000256" key="2">
    <source>
        <dbReference type="ARBA" id="ARBA00009843"/>
    </source>
</evidence>
<accession>A0A7V4XSW3</accession>
<dbReference type="CDD" id="cd01118">
    <property type="entry name" value="ArsB_permease"/>
    <property type="match status" value="1"/>
</dbReference>
<dbReference type="InterPro" id="IPR000802">
    <property type="entry name" value="Arsenical_pump_ArsB"/>
</dbReference>
<sequence>MPHLLIWIIAAASIALMLVRPRGISEYVWTGAGAILLLVLRLIPPSLAGHAVAKGLDVYLFLTGMMLLAEMGKRFGVFDWLAAQAVCHGNGSPARLFTLIYLTGTVVTVFLSNDATAVVLTPAVFAAVKRAKANPLPCLFACALIANAASFVLPISNPANLVVFHQGMPPLGQWLAMFLLPSFVSVVVTYLLMRFYFRRELRDPCSGLDDVEPLPTAGKWVLAGMGLVAITLLLASALHWNLGLPTCLAALAVFAAVLLRERESPLPLLREISWSVLPLVAALFILVAAVEQAGALDLLRHALRIAMQWPSVYGTLAVGAITGFGTNLVNNLPLGLIAGATLHSLSVPATLRRAVLIGVDLGPNLSVTGSLATILWLIALRKEGLEISGGKFLRAGLLIMPLSLLLALAAAWLVG</sequence>
<dbReference type="GO" id="GO:0005886">
    <property type="term" value="C:plasma membrane"/>
    <property type="evidence" value="ECO:0007669"/>
    <property type="project" value="UniProtKB-SubCell"/>
</dbReference>
<dbReference type="PANTHER" id="PTHR43302:SF5">
    <property type="entry name" value="TRANSPORTER ARSB-RELATED"/>
    <property type="match status" value="1"/>
</dbReference>
<evidence type="ECO:0000256" key="3">
    <source>
        <dbReference type="ARBA" id="ARBA00022448"/>
    </source>
</evidence>
<keyword evidence="6 8" id="KW-1133">Transmembrane helix</keyword>
<evidence type="ECO:0000313" key="10">
    <source>
        <dbReference type="EMBL" id="HGY94522.1"/>
    </source>
</evidence>
<evidence type="ECO:0000256" key="8">
    <source>
        <dbReference type="SAM" id="Phobius"/>
    </source>
</evidence>
<keyword evidence="7 8" id="KW-0472">Membrane</keyword>
<protein>
    <submittedName>
        <fullName evidence="10">Arsenic transporter</fullName>
    </submittedName>
</protein>
<gene>
    <name evidence="10" type="ORF">ENW50_07550</name>
</gene>
<feature type="domain" description="Citrate transporter-like" evidence="9">
    <location>
        <begin position="32"/>
        <end position="342"/>
    </location>
</feature>
<comment type="caution">
    <text evidence="10">The sequence shown here is derived from an EMBL/GenBank/DDBJ whole genome shotgun (WGS) entry which is preliminary data.</text>
</comment>
<evidence type="ECO:0000256" key="7">
    <source>
        <dbReference type="ARBA" id="ARBA00023136"/>
    </source>
</evidence>
<feature type="transmembrane region" description="Helical" evidence="8">
    <location>
        <begin position="27"/>
        <end position="44"/>
    </location>
</feature>
<feature type="transmembrane region" description="Helical" evidence="8">
    <location>
        <begin position="272"/>
        <end position="290"/>
    </location>
</feature>
<feature type="transmembrane region" description="Helical" evidence="8">
    <location>
        <begin position="310"/>
        <end position="329"/>
    </location>
</feature>
<dbReference type="InterPro" id="IPR004680">
    <property type="entry name" value="Cit_transptr-like_dom"/>
</dbReference>
<comment type="similarity">
    <text evidence="2">Belongs to the CitM (TC 2.A.11) transporter family.</text>
</comment>
<keyword evidence="5 8" id="KW-0812">Transmembrane</keyword>
<keyword evidence="3" id="KW-0813">Transport</keyword>
<keyword evidence="4" id="KW-1003">Cell membrane</keyword>
<feature type="transmembrane region" description="Helical" evidence="8">
    <location>
        <begin position="136"/>
        <end position="155"/>
    </location>
</feature>
<evidence type="ECO:0000256" key="6">
    <source>
        <dbReference type="ARBA" id="ARBA00022989"/>
    </source>
</evidence>